<dbReference type="EMBL" id="SMMG02000007">
    <property type="protein sequence ID" value="KAA3467889.1"/>
    <property type="molecule type" value="Genomic_DNA"/>
</dbReference>
<keyword evidence="4" id="KW-1185">Reference proteome</keyword>
<dbReference type="CDD" id="cd20405">
    <property type="entry name" value="Tudor_Agenet_AtDUF_rpt1_3"/>
    <property type="match status" value="2"/>
</dbReference>
<dbReference type="InterPro" id="IPR014002">
    <property type="entry name" value="Agenet_dom_plant"/>
</dbReference>
<gene>
    <name evidence="3" type="ORF">EPI10_002863</name>
</gene>
<dbReference type="PANTHER" id="PTHR31917">
    <property type="entry name" value="AGENET DOMAIN-CONTAINING PROTEIN-RELATED"/>
    <property type="match status" value="1"/>
</dbReference>
<dbReference type="Pfam" id="PF05641">
    <property type="entry name" value="Agenet"/>
    <property type="match status" value="3"/>
</dbReference>
<feature type="region of interest" description="Disordered" evidence="1">
    <location>
        <begin position="44"/>
        <end position="72"/>
    </location>
</feature>
<feature type="domain" description="Agenet" evidence="2">
    <location>
        <begin position="227"/>
        <end position="294"/>
    </location>
</feature>
<name>A0A5B6VFD4_9ROSI</name>
<feature type="compositionally biased region" description="Basic residues" evidence="1">
    <location>
        <begin position="44"/>
        <end position="60"/>
    </location>
</feature>
<evidence type="ECO:0000313" key="3">
    <source>
        <dbReference type="EMBL" id="KAA3467889.1"/>
    </source>
</evidence>
<dbReference type="AlphaFoldDB" id="A0A5B6VFD4"/>
<dbReference type="OrthoDB" id="2020707at2759"/>
<accession>A0A5B6VFD4</accession>
<dbReference type="SMART" id="SM00743">
    <property type="entry name" value="Agenet"/>
    <property type="match status" value="6"/>
</dbReference>
<evidence type="ECO:0000313" key="4">
    <source>
        <dbReference type="Proteomes" id="UP000325315"/>
    </source>
</evidence>
<dbReference type="PANTHER" id="PTHR31917:SF147">
    <property type="entry name" value="AGENET DOMAIN-CONTAINING PROTEIN"/>
    <property type="match status" value="1"/>
</dbReference>
<feature type="domain" description="Agenet" evidence="2">
    <location>
        <begin position="387"/>
        <end position="455"/>
    </location>
</feature>
<comment type="caution">
    <text evidence="3">The sequence shown here is derived from an EMBL/GenBank/DDBJ whole genome shotgun (WGS) entry which is preliminary data.</text>
</comment>
<proteinExistence type="predicted"/>
<evidence type="ECO:0000259" key="2">
    <source>
        <dbReference type="SMART" id="SM00743"/>
    </source>
</evidence>
<organism evidence="3 4">
    <name type="scientific">Gossypium australe</name>
    <dbReference type="NCBI Taxonomy" id="47621"/>
    <lineage>
        <taxon>Eukaryota</taxon>
        <taxon>Viridiplantae</taxon>
        <taxon>Streptophyta</taxon>
        <taxon>Embryophyta</taxon>
        <taxon>Tracheophyta</taxon>
        <taxon>Spermatophyta</taxon>
        <taxon>Magnoliopsida</taxon>
        <taxon>eudicotyledons</taxon>
        <taxon>Gunneridae</taxon>
        <taxon>Pentapetalae</taxon>
        <taxon>rosids</taxon>
        <taxon>malvids</taxon>
        <taxon>Malvales</taxon>
        <taxon>Malvaceae</taxon>
        <taxon>Malvoideae</taxon>
        <taxon>Gossypium</taxon>
    </lineage>
</organism>
<feature type="domain" description="Agenet" evidence="2">
    <location>
        <begin position="458"/>
        <end position="514"/>
    </location>
</feature>
<sequence length="525" mass="61379">MRIKLLTQHPAIALSCAEASRSFISSIITLYSFDLKIFSGKSERKRRTNKHTEKKMKIRRQSQGPLSKGDQIEVKRPNGAYYAATVLRPPSAMQRNMVFVEYHAEDGFKCVRGYVDLTHVRPSPPLELNRCFKIGDAVDAYWKNGWHQGVVRDLLKDSKYVVDFHGNEGEVEEQSEIHQCNLRLHREWDDGFWVPSMAELANSSNENDDKPRHLKLKIVFRKKQADAEFRKGDEVEITSDEEGFKGSWYNAVIVEYRGNDKYLVEYSTSRKEDGVPLRAEAKAQHIRPCPPELLPVASFCLLEVVDAWYNDGWWIGVISRVLDGSKYAVYFSLPGEELEFDHLKLRIHQDWKNGKWIIASEENSRRLVMNSDRLLHKMDVNEKRFRVKFPKGTRVEVKSDEPGYEGSWYSAIIVDSLGNDKYLVEYLTLKTEDLGAYLREEAYASYIRPRPQHARCTRRYKLFENVDAWYNDGWWIGQVIKVLTTWKYAVYFQTTNEVMEFEHNDLRLHQEWINGKWIIPSKDTI</sequence>
<dbReference type="InterPro" id="IPR008395">
    <property type="entry name" value="Agenet-like_dom"/>
</dbReference>
<protein>
    <submittedName>
        <fullName evidence="3">DUF724 domain-containing protein 3</fullName>
    </submittedName>
</protein>
<feature type="domain" description="Agenet" evidence="2">
    <location>
        <begin position="297"/>
        <end position="353"/>
    </location>
</feature>
<dbReference type="Proteomes" id="UP000325315">
    <property type="component" value="Unassembled WGS sequence"/>
</dbReference>
<reference evidence="4" key="1">
    <citation type="journal article" date="2019" name="Plant Biotechnol. J.">
        <title>Genome sequencing of the Australian wild diploid species Gossypium australe highlights disease resistance and delayed gland morphogenesis.</title>
        <authorList>
            <person name="Cai Y."/>
            <person name="Cai X."/>
            <person name="Wang Q."/>
            <person name="Wang P."/>
            <person name="Zhang Y."/>
            <person name="Cai C."/>
            <person name="Xu Y."/>
            <person name="Wang K."/>
            <person name="Zhou Z."/>
            <person name="Wang C."/>
            <person name="Geng S."/>
            <person name="Li B."/>
            <person name="Dong Q."/>
            <person name="Hou Y."/>
            <person name="Wang H."/>
            <person name="Ai P."/>
            <person name="Liu Z."/>
            <person name="Yi F."/>
            <person name="Sun M."/>
            <person name="An G."/>
            <person name="Cheng J."/>
            <person name="Zhang Y."/>
            <person name="Shi Q."/>
            <person name="Xie Y."/>
            <person name="Shi X."/>
            <person name="Chang Y."/>
            <person name="Huang F."/>
            <person name="Chen Y."/>
            <person name="Hong S."/>
            <person name="Mi L."/>
            <person name="Sun Q."/>
            <person name="Zhang L."/>
            <person name="Zhou B."/>
            <person name="Peng R."/>
            <person name="Zhang X."/>
            <person name="Liu F."/>
        </authorList>
    </citation>
    <scope>NUCLEOTIDE SEQUENCE [LARGE SCALE GENOMIC DNA]</scope>
    <source>
        <strain evidence="4">cv. PA1801</strain>
    </source>
</reference>
<evidence type="ECO:0000256" key="1">
    <source>
        <dbReference type="SAM" id="MobiDB-lite"/>
    </source>
</evidence>
<feature type="domain" description="Agenet" evidence="2">
    <location>
        <begin position="130"/>
        <end position="190"/>
    </location>
</feature>
<dbReference type="CDD" id="cd20406">
    <property type="entry name" value="Tudor_Agenet_AtDUF_rpt2_4"/>
    <property type="match status" value="3"/>
</dbReference>
<feature type="domain" description="Agenet" evidence="2">
    <location>
        <begin position="64"/>
        <end position="128"/>
    </location>
</feature>
<dbReference type="Gene3D" id="2.30.30.140">
    <property type="match status" value="1"/>
</dbReference>
<dbReference type="PROSITE" id="PS51257">
    <property type="entry name" value="PROKAR_LIPOPROTEIN"/>
    <property type="match status" value="1"/>
</dbReference>